<evidence type="ECO:0000313" key="1">
    <source>
        <dbReference type="EMBL" id="GLQ90093.1"/>
    </source>
</evidence>
<accession>A0ABQ5XEM1</accession>
<evidence type="ECO:0000313" key="2">
    <source>
        <dbReference type="Proteomes" id="UP001156627"/>
    </source>
</evidence>
<comment type="caution">
    <text evidence="1">The sequence shown here is derived from an EMBL/GenBank/DDBJ whole genome shotgun (WGS) entry which is preliminary data.</text>
</comment>
<proteinExistence type="predicted"/>
<dbReference type="Proteomes" id="UP001156627">
    <property type="component" value="Unassembled WGS sequence"/>
</dbReference>
<protein>
    <submittedName>
        <fullName evidence="1">Uncharacterized protein</fullName>
    </submittedName>
</protein>
<dbReference type="EMBL" id="BSOA01000047">
    <property type="protein sequence ID" value="GLQ90093.1"/>
    <property type="molecule type" value="Genomic_DNA"/>
</dbReference>
<reference evidence="2" key="1">
    <citation type="journal article" date="2019" name="Int. J. Syst. Evol. Microbiol.">
        <title>The Global Catalogue of Microorganisms (GCM) 10K type strain sequencing project: providing services to taxonomists for standard genome sequencing and annotation.</title>
        <authorList>
            <consortium name="The Broad Institute Genomics Platform"/>
            <consortium name="The Broad Institute Genome Sequencing Center for Infectious Disease"/>
            <person name="Wu L."/>
            <person name="Ma J."/>
        </authorList>
    </citation>
    <scope>NUCLEOTIDE SEQUENCE [LARGE SCALE GENOMIC DNA]</scope>
    <source>
        <strain evidence="2">NBRC 111981</strain>
    </source>
</reference>
<gene>
    <name evidence="1" type="ORF">GCM10007898_36680</name>
</gene>
<sequence length="61" mass="6454">MAIRSAIQMAEHTGIAGHDGMCADVNVLGDLDLVVQPPNKLSYQVYLYIGNVEPKQASGGP</sequence>
<name>A0ABQ5XEM1_9GAMM</name>
<keyword evidence="2" id="KW-1185">Reference proteome</keyword>
<organism evidence="1 2">
    <name type="scientific">Dyella flagellata</name>
    <dbReference type="NCBI Taxonomy" id="1867833"/>
    <lineage>
        <taxon>Bacteria</taxon>
        <taxon>Pseudomonadati</taxon>
        <taxon>Pseudomonadota</taxon>
        <taxon>Gammaproteobacteria</taxon>
        <taxon>Lysobacterales</taxon>
        <taxon>Rhodanobacteraceae</taxon>
        <taxon>Dyella</taxon>
    </lineage>
</organism>